<dbReference type="EMBL" id="FNJR01000005">
    <property type="protein sequence ID" value="SDP57547.1"/>
    <property type="molecule type" value="Genomic_DNA"/>
</dbReference>
<dbReference type="SUPFAM" id="SSF102405">
    <property type="entry name" value="MCP/YpsA-like"/>
    <property type="match status" value="1"/>
</dbReference>
<evidence type="ECO:0000313" key="2">
    <source>
        <dbReference type="Proteomes" id="UP000199497"/>
    </source>
</evidence>
<sequence length="160" mass="17155">MIRVGITGHSSLTPRTREMVRAALRTTLRPHVQHGLHGVTCLARGADQLFAHAVRDVGGSYEVVLPADDYRDAKVKPDDLPEFDTLVEYATTVHIMPFSTSGRAAYQAASAHILDTVDWLVAVWDGQPSDGAGGTGDTVAAARERGLPVTVVWPEGAARD</sequence>
<dbReference type="Proteomes" id="UP000199497">
    <property type="component" value="Unassembled WGS sequence"/>
</dbReference>
<accession>A0A1H0TU21</accession>
<proteinExistence type="predicted"/>
<reference evidence="2" key="1">
    <citation type="submission" date="2016-10" db="EMBL/GenBank/DDBJ databases">
        <authorList>
            <person name="Varghese N."/>
            <person name="Submissions S."/>
        </authorList>
    </citation>
    <scope>NUCLEOTIDE SEQUENCE [LARGE SCALE GENOMIC DNA]</scope>
    <source>
        <strain evidence="2">DSM 46732</strain>
    </source>
</reference>
<protein>
    <submittedName>
        <fullName evidence="1">Uncharacterized protein</fullName>
    </submittedName>
</protein>
<dbReference type="STRING" id="405564.SAMN04487905_105285"/>
<dbReference type="PANTHER" id="PTHR38440">
    <property type="entry name" value="UPF0398 PROTEIN YPSA"/>
    <property type="match status" value="1"/>
</dbReference>
<dbReference type="RefSeq" id="WP_092601102.1">
    <property type="nucleotide sequence ID" value="NZ_FNJR01000005.1"/>
</dbReference>
<keyword evidence="2" id="KW-1185">Reference proteome</keyword>
<dbReference type="InterPro" id="IPR010697">
    <property type="entry name" value="YspA"/>
</dbReference>
<dbReference type="OrthoDB" id="3231229at2"/>
<dbReference type="PANTHER" id="PTHR38440:SF1">
    <property type="entry name" value="UPF0398 PROTEIN SPR0331"/>
    <property type="match status" value="1"/>
</dbReference>
<dbReference type="Gene3D" id="3.40.50.450">
    <property type="match status" value="1"/>
</dbReference>
<dbReference type="AlphaFoldDB" id="A0A1H0TU21"/>
<evidence type="ECO:0000313" key="1">
    <source>
        <dbReference type="EMBL" id="SDP57547.1"/>
    </source>
</evidence>
<gene>
    <name evidence="1" type="ORF">SAMN04487905_105285</name>
</gene>
<organism evidence="1 2">
    <name type="scientific">Actinopolyspora xinjiangensis</name>
    <dbReference type="NCBI Taxonomy" id="405564"/>
    <lineage>
        <taxon>Bacteria</taxon>
        <taxon>Bacillati</taxon>
        <taxon>Actinomycetota</taxon>
        <taxon>Actinomycetes</taxon>
        <taxon>Actinopolysporales</taxon>
        <taxon>Actinopolysporaceae</taxon>
        <taxon>Actinopolyspora</taxon>
    </lineage>
</organism>
<name>A0A1H0TU21_9ACTN</name>